<protein>
    <recommendedName>
        <fullName evidence="3">Alpha/beta hydrolase fold-3 domain-containing protein</fullName>
    </recommendedName>
</protein>
<evidence type="ECO:0000313" key="5">
    <source>
        <dbReference type="Proteomes" id="UP001293593"/>
    </source>
</evidence>
<dbReference type="InterPro" id="IPR029058">
    <property type="entry name" value="AB_hydrolase_fold"/>
</dbReference>
<dbReference type="PANTHER" id="PTHR23024:SF654">
    <property type="entry name" value="RECEPTOR GID1, PUTATIVE-RELATED"/>
    <property type="match status" value="1"/>
</dbReference>
<dbReference type="Proteomes" id="UP001293593">
    <property type="component" value="Unassembled WGS sequence"/>
</dbReference>
<comment type="similarity">
    <text evidence="1">Belongs to the 'GDXG' lipolytic enzyme family.</text>
</comment>
<dbReference type="Pfam" id="PF07859">
    <property type="entry name" value="Abhydrolase_3"/>
    <property type="match status" value="1"/>
</dbReference>
<sequence length="146" mass="16225">MSEFVDDRHQLLHVLRNPDGTFTRFLEDPHTPPSPDPSLPILVLTKDMTINQSNNTWLRLFLPRKALERPSNNSKLPLIFFFHGGGFIYPSVASTILHDFCSTMATDIGAVVASLDYRLNPEHRLPAAYVDAVGHSTGSKPALMIG</sequence>
<evidence type="ECO:0000259" key="3">
    <source>
        <dbReference type="Pfam" id="PF07859"/>
    </source>
</evidence>
<dbReference type="InterPro" id="IPR013094">
    <property type="entry name" value="AB_hydrolase_3"/>
</dbReference>
<reference evidence="4" key="1">
    <citation type="submission" date="2023-10" db="EMBL/GenBank/DDBJ databases">
        <title>Chromosome-level genome of the transformable northern wattle, Acacia crassicarpa.</title>
        <authorList>
            <person name="Massaro I."/>
            <person name="Sinha N.R."/>
            <person name="Poethig S."/>
            <person name="Leichty A.R."/>
        </authorList>
    </citation>
    <scope>NUCLEOTIDE SEQUENCE</scope>
    <source>
        <strain evidence="4">Acra3RX</strain>
        <tissue evidence="4">Leaf</tissue>
    </source>
</reference>
<name>A0AAE1TD10_9FABA</name>
<gene>
    <name evidence="4" type="ORF">QN277_012068</name>
</gene>
<evidence type="ECO:0000256" key="2">
    <source>
        <dbReference type="ARBA" id="ARBA00022801"/>
    </source>
</evidence>
<keyword evidence="5" id="KW-1185">Reference proteome</keyword>
<dbReference type="PANTHER" id="PTHR23024">
    <property type="entry name" value="ARYLACETAMIDE DEACETYLASE"/>
    <property type="match status" value="1"/>
</dbReference>
<organism evidence="4 5">
    <name type="scientific">Acacia crassicarpa</name>
    <name type="common">northern wattle</name>
    <dbReference type="NCBI Taxonomy" id="499986"/>
    <lineage>
        <taxon>Eukaryota</taxon>
        <taxon>Viridiplantae</taxon>
        <taxon>Streptophyta</taxon>
        <taxon>Embryophyta</taxon>
        <taxon>Tracheophyta</taxon>
        <taxon>Spermatophyta</taxon>
        <taxon>Magnoliopsida</taxon>
        <taxon>eudicotyledons</taxon>
        <taxon>Gunneridae</taxon>
        <taxon>Pentapetalae</taxon>
        <taxon>rosids</taxon>
        <taxon>fabids</taxon>
        <taxon>Fabales</taxon>
        <taxon>Fabaceae</taxon>
        <taxon>Caesalpinioideae</taxon>
        <taxon>mimosoid clade</taxon>
        <taxon>Acacieae</taxon>
        <taxon>Acacia</taxon>
    </lineage>
</organism>
<proteinExistence type="inferred from homology"/>
<comment type="caution">
    <text evidence="4">The sequence shown here is derived from an EMBL/GenBank/DDBJ whole genome shotgun (WGS) entry which is preliminary data.</text>
</comment>
<evidence type="ECO:0000313" key="4">
    <source>
        <dbReference type="EMBL" id="KAK4280443.1"/>
    </source>
</evidence>
<dbReference type="Gene3D" id="3.40.50.1820">
    <property type="entry name" value="alpha/beta hydrolase"/>
    <property type="match status" value="1"/>
</dbReference>
<dbReference type="SUPFAM" id="SSF53474">
    <property type="entry name" value="alpha/beta-Hydrolases"/>
    <property type="match status" value="1"/>
</dbReference>
<feature type="domain" description="Alpha/beta hydrolase fold-3" evidence="3">
    <location>
        <begin position="79"/>
        <end position="133"/>
    </location>
</feature>
<keyword evidence="2" id="KW-0378">Hydrolase</keyword>
<dbReference type="InterPro" id="IPR002168">
    <property type="entry name" value="Lipase_GDXG_HIS_AS"/>
</dbReference>
<dbReference type="AlphaFoldDB" id="A0AAE1TD10"/>
<dbReference type="InterPro" id="IPR050466">
    <property type="entry name" value="Carboxylest/Gibb_receptor"/>
</dbReference>
<dbReference type="GO" id="GO:0016787">
    <property type="term" value="F:hydrolase activity"/>
    <property type="evidence" value="ECO:0007669"/>
    <property type="project" value="UniProtKB-KW"/>
</dbReference>
<dbReference type="PROSITE" id="PS01173">
    <property type="entry name" value="LIPASE_GDXG_HIS"/>
    <property type="match status" value="1"/>
</dbReference>
<evidence type="ECO:0000256" key="1">
    <source>
        <dbReference type="ARBA" id="ARBA00010515"/>
    </source>
</evidence>
<accession>A0AAE1TD10</accession>
<dbReference type="EMBL" id="JAWXYG010000002">
    <property type="protein sequence ID" value="KAK4280443.1"/>
    <property type="molecule type" value="Genomic_DNA"/>
</dbReference>